<proteinExistence type="predicted"/>
<accession>A0ABU0K011</accession>
<gene>
    <name evidence="1" type="ORF">QO000_001654</name>
</gene>
<dbReference type="RefSeq" id="WP_301550451.1">
    <property type="nucleotide sequence ID" value="NZ_JAQRMZ010000001.1"/>
</dbReference>
<dbReference type="EMBL" id="JAUSWM010000002">
    <property type="protein sequence ID" value="MDQ0482685.1"/>
    <property type="molecule type" value="Genomic_DNA"/>
</dbReference>
<dbReference type="Proteomes" id="UP001226720">
    <property type="component" value="Unassembled WGS sequence"/>
</dbReference>
<dbReference type="GeneID" id="301325700"/>
<name>A0ABU0K011_9BACL</name>
<comment type="caution">
    <text evidence="1">The sequence shown here is derived from an EMBL/GenBank/DDBJ whole genome shotgun (WGS) entry which is preliminary data.</text>
</comment>
<protein>
    <recommendedName>
        <fullName evidence="3">CRC domain-containing protein</fullName>
    </recommendedName>
</protein>
<sequence>MSLFDDEYCRNKEDCCYKFCKKKMKCCCRKCRCLKRCPKRKGCEERVTEFIESAAHIENALAQAISAESQLINEGELDFDEALLVIEKLEKLIKLAIKKEIILEFLLEDIVESCNKHSKCYKNKSLYDY</sequence>
<keyword evidence="2" id="KW-1185">Reference proteome</keyword>
<organism evidence="1 2">
    <name type="scientific">Guptibacillus hwajinpoensis</name>
    <dbReference type="NCBI Taxonomy" id="208199"/>
    <lineage>
        <taxon>Bacteria</taxon>
        <taxon>Bacillati</taxon>
        <taxon>Bacillota</taxon>
        <taxon>Bacilli</taxon>
        <taxon>Bacillales</taxon>
        <taxon>Guptibacillaceae</taxon>
        <taxon>Guptibacillus</taxon>
    </lineage>
</organism>
<evidence type="ECO:0000313" key="2">
    <source>
        <dbReference type="Proteomes" id="UP001226720"/>
    </source>
</evidence>
<evidence type="ECO:0008006" key="3">
    <source>
        <dbReference type="Google" id="ProtNLM"/>
    </source>
</evidence>
<reference evidence="1" key="1">
    <citation type="submission" date="2023-07" db="EMBL/GenBank/DDBJ databases">
        <title>Genomic Encyclopedia of Type Strains, Phase IV (KMG-IV): sequencing the most valuable type-strain genomes for metagenomic binning, comparative biology and taxonomic classification.</title>
        <authorList>
            <person name="Goeker M."/>
        </authorList>
    </citation>
    <scope>NUCLEOTIDE SEQUENCE [LARGE SCALE GENOMIC DNA]</scope>
    <source>
        <strain evidence="1">JSM 076093</strain>
    </source>
</reference>
<evidence type="ECO:0000313" key="1">
    <source>
        <dbReference type="EMBL" id="MDQ0482685.1"/>
    </source>
</evidence>